<accession>A0A448GXG6</accession>
<keyword evidence="1" id="KW-0472">Membrane</keyword>
<reference evidence="2 3" key="1">
    <citation type="submission" date="2018-12" db="EMBL/GenBank/DDBJ databases">
        <authorList>
            <consortium name="Pathogen Informatics"/>
        </authorList>
    </citation>
    <scope>NUCLEOTIDE SEQUENCE [LARGE SCALE GENOMIC DNA]</scope>
    <source>
        <strain evidence="2 3">NCTC10297</strain>
    </source>
</reference>
<organism evidence="2 3">
    <name type="scientific">Moraxella cuniculi</name>
    <dbReference type="NCBI Taxonomy" id="34061"/>
    <lineage>
        <taxon>Bacteria</taxon>
        <taxon>Pseudomonadati</taxon>
        <taxon>Pseudomonadota</taxon>
        <taxon>Gammaproteobacteria</taxon>
        <taxon>Moraxellales</taxon>
        <taxon>Moraxellaceae</taxon>
        <taxon>Moraxella</taxon>
    </lineage>
</organism>
<dbReference type="AlphaFoldDB" id="A0A448GXG6"/>
<evidence type="ECO:0000313" key="2">
    <source>
        <dbReference type="EMBL" id="VEG13411.1"/>
    </source>
</evidence>
<evidence type="ECO:0000313" key="3">
    <source>
        <dbReference type="Proteomes" id="UP000274100"/>
    </source>
</evidence>
<dbReference type="EMBL" id="LR134343">
    <property type="protein sequence ID" value="VEG13411.1"/>
    <property type="molecule type" value="Genomic_DNA"/>
</dbReference>
<proteinExistence type="predicted"/>
<evidence type="ECO:0000256" key="1">
    <source>
        <dbReference type="SAM" id="Phobius"/>
    </source>
</evidence>
<protein>
    <submittedName>
        <fullName evidence="2">Uncharacterized protein</fullName>
    </submittedName>
</protein>
<keyword evidence="1" id="KW-0812">Transmembrane</keyword>
<keyword evidence="1" id="KW-1133">Transmembrane helix</keyword>
<feature type="transmembrane region" description="Helical" evidence="1">
    <location>
        <begin position="12"/>
        <end position="31"/>
    </location>
</feature>
<dbReference type="Proteomes" id="UP000274100">
    <property type="component" value="Chromosome"/>
</dbReference>
<sequence length="51" mass="5999">MVNLSILLRRTFKILFIVMITGLMLAWLFLYQQNKLHGKKFNPIPVTINPL</sequence>
<name>A0A448GXG6_9GAMM</name>
<dbReference type="KEGG" id="mcun:NCTC10297_01374"/>
<gene>
    <name evidence="2" type="ORF">NCTC10297_01374</name>
</gene>